<evidence type="ECO:0000256" key="5">
    <source>
        <dbReference type="SAM" id="SignalP"/>
    </source>
</evidence>
<accession>A0ABR1TB21</accession>
<dbReference type="InterPro" id="IPR050416">
    <property type="entry name" value="FAD-linked_Oxidoreductase"/>
</dbReference>
<dbReference type="Pfam" id="PF01565">
    <property type="entry name" value="FAD_binding_4"/>
    <property type="match status" value="1"/>
</dbReference>
<dbReference type="InterPro" id="IPR006094">
    <property type="entry name" value="Oxid_FAD_bind_N"/>
</dbReference>
<dbReference type="Gene3D" id="3.30.465.10">
    <property type="match status" value="2"/>
</dbReference>
<proteinExistence type="inferred from homology"/>
<evidence type="ECO:0000256" key="1">
    <source>
        <dbReference type="ARBA" id="ARBA00005466"/>
    </source>
</evidence>
<dbReference type="PANTHER" id="PTHR42973:SF22">
    <property type="entry name" value="FAD-BINDING PCMH-TYPE DOMAIN-CONTAINING PROTEIN-RELATED"/>
    <property type="match status" value="1"/>
</dbReference>
<dbReference type="PANTHER" id="PTHR42973">
    <property type="entry name" value="BINDING OXIDOREDUCTASE, PUTATIVE (AFU_ORTHOLOGUE AFUA_1G17690)-RELATED"/>
    <property type="match status" value="1"/>
</dbReference>
<evidence type="ECO:0000259" key="6">
    <source>
        <dbReference type="PROSITE" id="PS51387"/>
    </source>
</evidence>
<dbReference type="InterPro" id="IPR036318">
    <property type="entry name" value="FAD-bd_PCMH-like_sf"/>
</dbReference>
<feature type="signal peptide" evidence="5">
    <location>
        <begin position="1"/>
        <end position="26"/>
    </location>
</feature>
<dbReference type="RefSeq" id="XP_066710204.1">
    <property type="nucleotide sequence ID" value="XM_066864056.1"/>
</dbReference>
<feature type="chain" id="PRO_5047010856" evidence="5">
    <location>
        <begin position="27"/>
        <end position="524"/>
    </location>
</feature>
<name>A0ABR1TB21_9PEZI</name>
<dbReference type="Gene3D" id="3.40.462.20">
    <property type="match status" value="1"/>
</dbReference>
<keyword evidence="5" id="KW-0732">Signal</keyword>
<dbReference type="InterPro" id="IPR016166">
    <property type="entry name" value="FAD-bd_PCMH"/>
</dbReference>
<evidence type="ECO:0000256" key="2">
    <source>
        <dbReference type="ARBA" id="ARBA00022630"/>
    </source>
</evidence>
<organism evidence="7 8">
    <name type="scientific">Apiospora phragmitis</name>
    <dbReference type="NCBI Taxonomy" id="2905665"/>
    <lineage>
        <taxon>Eukaryota</taxon>
        <taxon>Fungi</taxon>
        <taxon>Dikarya</taxon>
        <taxon>Ascomycota</taxon>
        <taxon>Pezizomycotina</taxon>
        <taxon>Sordariomycetes</taxon>
        <taxon>Xylariomycetidae</taxon>
        <taxon>Amphisphaeriales</taxon>
        <taxon>Apiosporaceae</taxon>
        <taxon>Apiospora</taxon>
    </lineage>
</organism>
<reference evidence="7 8" key="1">
    <citation type="submission" date="2023-01" db="EMBL/GenBank/DDBJ databases">
        <title>Analysis of 21 Apiospora genomes using comparative genomics revels a genus with tremendous synthesis potential of carbohydrate active enzymes and secondary metabolites.</title>
        <authorList>
            <person name="Sorensen T."/>
        </authorList>
    </citation>
    <scope>NUCLEOTIDE SEQUENCE [LARGE SCALE GENOMIC DNA]</scope>
    <source>
        <strain evidence="7 8">CBS 135458</strain>
    </source>
</reference>
<dbReference type="PROSITE" id="PS51387">
    <property type="entry name" value="FAD_PCMH"/>
    <property type="match status" value="1"/>
</dbReference>
<dbReference type="SUPFAM" id="SSF56176">
    <property type="entry name" value="FAD-binding/transporter-associated domain-like"/>
    <property type="match status" value="1"/>
</dbReference>
<comment type="similarity">
    <text evidence="1">Belongs to the oxygen-dependent FAD-linked oxidoreductase family.</text>
</comment>
<feature type="domain" description="FAD-binding PCMH-type" evidence="6">
    <location>
        <begin position="69"/>
        <end position="263"/>
    </location>
</feature>
<keyword evidence="4" id="KW-0560">Oxidoreductase</keyword>
<sequence>MPSSNTSRSRAVVGLSYLGFISQALCAPATGNVQTCCLSLPEALSSTVALPAGAAYKSSIESYWARGEQELVPSCILRPQTAEDVSSAIQHLVANSCQFAVRGGGHSAGTGWANIQNGVTIDLQALNSTSVSADGSTVSVGAGQRLGNVFSALYERGLYVGGARASGIGAAGSTMGGKHTCARSIPPPVAKNETKSIPSGGVGYLYPKTGFAADSVAEYQVVLANGTIVQANKSTNSDLWRALPGGGSNFGVITNIVYDTIPLGDIWGGDVVWSSDSIAGLAQAFYDFAANPSYDPDTAVMMSYHWSPTDGNIIDNQFIYAKPAAKPAAFSGFYNVSGMVVDTATVTNIPAMSEAQNARSPSGFQQITFSTSYKNNVDVLKDVYNIFNATIASVSNIDGVSFSLSLEPLPQAFAAASAAKGGNMMGLDIPPEGVVVTLLSLTFSNAADYPAMDKLSENLLAQIDAAAAKRGASFGFIEMNHAKSSQKVLQSYGSRNLDFLRATAKNYDSTSVFQNLMPGGFKLC</sequence>
<dbReference type="InterPro" id="IPR016169">
    <property type="entry name" value="FAD-bd_PCMH_sub2"/>
</dbReference>
<protein>
    <submittedName>
        <fullName evidence="7">Oxidoreductase</fullName>
    </submittedName>
</protein>
<keyword evidence="8" id="KW-1185">Reference proteome</keyword>
<evidence type="ECO:0000256" key="3">
    <source>
        <dbReference type="ARBA" id="ARBA00022827"/>
    </source>
</evidence>
<keyword evidence="2" id="KW-0285">Flavoprotein</keyword>
<evidence type="ECO:0000256" key="4">
    <source>
        <dbReference type="ARBA" id="ARBA00023002"/>
    </source>
</evidence>
<gene>
    <name evidence="7" type="ORF">PG994_012647</name>
</gene>
<dbReference type="GeneID" id="92097119"/>
<dbReference type="Proteomes" id="UP001480595">
    <property type="component" value="Unassembled WGS sequence"/>
</dbReference>
<comment type="caution">
    <text evidence="7">The sequence shown here is derived from an EMBL/GenBank/DDBJ whole genome shotgun (WGS) entry which is preliminary data.</text>
</comment>
<dbReference type="EMBL" id="JAQQWL010000012">
    <property type="protein sequence ID" value="KAK8043809.1"/>
    <property type="molecule type" value="Genomic_DNA"/>
</dbReference>
<evidence type="ECO:0000313" key="7">
    <source>
        <dbReference type="EMBL" id="KAK8043809.1"/>
    </source>
</evidence>
<evidence type="ECO:0000313" key="8">
    <source>
        <dbReference type="Proteomes" id="UP001480595"/>
    </source>
</evidence>
<keyword evidence="3" id="KW-0274">FAD</keyword>